<keyword evidence="4" id="KW-1185">Reference proteome</keyword>
<dbReference type="Proteomes" id="UP000799438">
    <property type="component" value="Unassembled WGS sequence"/>
</dbReference>
<organism evidence="3 4">
    <name type="scientific">Aplosporella prunicola CBS 121167</name>
    <dbReference type="NCBI Taxonomy" id="1176127"/>
    <lineage>
        <taxon>Eukaryota</taxon>
        <taxon>Fungi</taxon>
        <taxon>Dikarya</taxon>
        <taxon>Ascomycota</taxon>
        <taxon>Pezizomycotina</taxon>
        <taxon>Dothideomycetes</taxon>
        <taxon>Dothideomycetes incertae sedis</taxon>
        <taxon>Botryosphaeriales</taxon>
        <taxon>Aplosporellaceae</taxon>
        <taxon>Aplosporella</taxon>
    </lineage>
</organism>
<evidence type="ECO:0000256" key="1">
    <source>
        <dbReference type="SAM" id="Phobius"/>
    </source>
</evidence>
<feature type="transmembrane region" description="Helical" evidence="1">
    <location>
        <begin position="101"/>
        <end position="120"/>
    </location>
</feature>
<accession>A0A6A6BUC3</accession>
<dbReference type="RefSeq" id="XP_033402631.1">
    <property type="nucleotide sequence ID" value="XM_033541700.1"/>
</dbReference>
<proteinExistence type="predicted"/>
<gene>
    <name evidence="3" type="ORF">K452DRAFT_294446</name>
</gene>
<dbReference type="OrthoDB" id="3944022at2759"/>
<keyword evidence="2" id="KW-0732">Signal</keyword>
<feature type="signal peptide" evidence="2">
    <location>
        <begin position="1"/>
        <end position="20"/>
    </location>
</feature>
<evidence type="ECO:0000313" key="4">
    <source>
        <dbReference type="Proteomes" id="UP000799438"/>
    </source>
</evidence>
<keyword evidence="1" id="KW-1133">Transmembrane helix</keyword>
<sequence>MLSLTLPTLILTTSIPPLLQLFPRQSDVCNAAFGASDPAPVPCAQLAPGTARACCPRFTTCADGYNASDQWVRCNIRSRDLVLLDASTRSSELAPSAVADIAIGCAAAAAALGVLAAVTCKRRRRRLRGRENGTAPPPSQLSGLPAELAATPIGGKERAGVGVVELAAAAPVRELQGCEVLV</sequence>
<reference evidence="3" key="1">
    <citation type="journal article" date="2020" name="Stud. Mycol.">
        <title>101 Dothideomycetes genomes: a test case for predicting lifestyles and emergence of pathogens.</title>
        <authorList>
            <person name="Haridas S."/>
            <person name="Albert R."/>
            <person name="Binder M."/>
            <person name="Bloem J."/>
            <person name="Labutti K."/>
            <person name="Salamov A."/>
            <person name="Andreopoulos B."/>
            <person name="Baker S."/>
            <person name="Barry K."/>
            <person name="Bills G."/>
            <person name="Bluhm B."/>
            <person name="Cannon C."/>
            <person name="Castanera R."/>
            <person name="Culley D."/>
            <person name="Daum C."/>
            <person name="Ezra D."/>
            <person name="Gonzalez J."/>
            <person name="Henrissat B."/>
            <person name="Kuo A."/>
            <person name="Liang C."/>
            <person name="Lipzen A."/>
            <person name="Lutzoni F."/>
            <person name="Magnuson J."/>
            <person name="Mondo S."/>
            <person name="Nolan M."/>
            <person name="Ohm R."/>
            <person name="Pangilinan J."/>
            <person name="Park H.-J."/>
            <person name="Ramirez L."/>
            <person name="Alfaro M."/>
            <person name="Sun H."/>
            <person name="Tritt A."/>
            <person name="Yoshinaga Y."/>
            <person name="Zwiers L.-H."/>
            <person name="Turgeon B."/>
            <person name="Goodwin S."/>
            <person name="Spatafora J."/>
            <person name="Crous P."/>
            <person name="Grigoriev I."/>
        </authorList>
    </citation>
    <scope>NUCLEOTIDE SEQUENCE</scope>
    <source>
        <strain evidence="3">CBS 121167</strain>
    </source>
</reference>
<keyword evidence="1" id="KW-0472">Membrane</keyword>
<evidence type="ECO:0000313" key="3">
    <source>
        <dbReference type="EMBL" id="KAF2146923.1"/>
    </source>
</evidence>
<dbReference type="AlphaFoldDB" id="A0A6A6BUC3"/>
<dbReference type="EMBL" id="ML995475">
    <property type="protein sequence ID" value="KAF2146923.1"/>
    <property type="molecule type" value="Genomic_DNA"/>
</dbReference>
<evidence type="ECO:0000256" key="2">
    <source>
        <dbReference type="SAM" id="SignalP"/>
    </source>
</evidence>
<feature type="chain" id="PRO_5025423767" description="Extracellular membrane protein CFEM domain-containing protein" evidence="2">
    <location>
        <begin position="21"/>
        <end position="182"/>
    </location>
</feature>
<evidence type="ECO:0008006" key="5">
    <source>
        <dbReference type="Google" id="ProtNLM"/>
    </source>
</evidence>
<dbReference type="GeneID" id="54299197"/>
<name>A0A6A6BUC3_9PEZI</name>
<protein>
    <recommendedName>
        <fullName evidence="5">Extracellular membrane protein CFEM domain-containing protein</fullName>
    </recommendedName>
</protein>
<keyword evidence="1" id="KW-0812">Transmembrane</keyword>